<dbReference type="FunFam" id="3.40.50.1000:FF:000022">
    <property type="entry name" value="Phosphoglycolate phosphatase"/>
    <property type="match status" value="1"/>
</dbReference>
<dbReference type="InterPro" id="IPR023198">
    <property type="entry name" value="PGP-like_dom2"/>
</dbReference>
<keyword evidence="1" id="KW-0378">Hydrolase</keyword>
<dbReference type="AlphaFoldDB" id="A0A3B1BT57"/>
<dbReference type="PANTHER" id="PTHR43434">
    <property type="entry name" value="PHOSPHOGLYCOLATE PHOSPHATASE"/>
    <property type="match status" value="1"/>
</dbReference>
<protein>
    <submittedName>
        <fullName evidence="1">Phosphoglycolate phosphatase</fullName>
        <ecNumber evidence="1">3.1.3.18</ecNumber>
    </submittedName>
</protein>
<accession>A0A3B1BT57</accession>
<evidence type="ECO:0000313" key="1">
    <source>
        <dbReference type="EMBL" id="VAX15373.1"/>
    </source>
</evidence>
<dbReference type="SFLD" id="SFLDG01129">
    <property type="entry name" value="C1.5:_HAD__Beta-PGM__Phosphata"/>
    <property type="match status" value="1"/>
</dbReference>
<dbReference type="GO" id="GO:0008967">
    <property type="term" value="F:phosphoglycolate phosphatase activity"/>
    <property type="evidence" value="ECO:0007669"/>
    <property type="project" value="UniProtKB-EC"/>
</dbReference>
<dbReference type="InterPro" id="IPR041492">
    <property type="entry name" value="HAD_2"/>
</dbReference>
<dbReference type="Pfam" id="PF13419">
    <property type="entry name" value="HAD_2"/>
    <property type="match status" value="1"/>
</dbReference>
<dbReference type="InterPro" id="IPR006439">
    <property type="entry name" value="HAD-SF_hydro_IA"/>
</dbReference>
<dbReference type="EMBL" id="UOGC01000007">
    <property type="protein sequence ID" value="VAX15373.1"/>
    <property type="molecule type" value="Genomic_DNA"/>
</dbReference>
<dbReference type="SFLD" id="SFLDS00003">
    <property type="entry name" value="Haloacid_Dehalogenase"/>
    <property type="match status" value="1"/>
</dbReference>
<organism evidence="1">
    <name type="scientific">hydrothermal vent metagenome</name>
    <dbReference type="NCBI Taxonomy" id="652676"/>
    <lineage>
        <taxon>unclassified sequences</taxon>
        <taxon>metagenomes</taxon>
        <taxon>ecological metagenomes</taxon>
    </lineage>
</organism>
<dbReference type="Gene3D" id="3.40.50.1000">
    <property type="entry name" value="HAD superfamily/HAD-like"/>
    <property type="match status" value="1"/>
</dbReference>
<dbReference type="PANTHER" id="PTHR43434:SF1">
    <property type="entry name" value="PHOSPHOGLYCOLATE PHOSPHATASE"/>
    <property type="match status" value="1"/>
</dbReference>
<dbReference type="InterPro" id="IPR050155">
    <property type="entry name" value="HAD-like_hydrolase_sf"/>
</dbReference>
<proteinExistence type="predicted"/>
<dbReference type="GO" id="GO:0006281">
    <property type="term" value="P:DNA repair"/>
    <property type="evidence" value="ECO:0007669"/>
    <property type="project" value="TreeGrafter"/>
</dbReference>
<name>A0A3B1BT57_9ZZZZ</name>
<dbReference type="InterPro" id="IPR036412">
    <property type="entry name" value="HAD-like_sf"/>
</dbReference>
<reference evidence="1" key="1">
    <citation type="submission" date="2018-06" db="EMBL/GenBank/DDBJ databases">
        <authorList>
            <person name="Zhirakovskaya E."/>
        </authorList>
    </citation>
    <scope>NUCLEOTIDE SEQUENCE</scope>
</reference>
<dbReference type="PRINTS" id="PR00413">
    <property type="entry name" value="HADHALOGNASE"/>
</dbReference>
<dbReference type="Gene3D" id="1.10.150.240">
    <property type="entry name" value="Putative phosphatase, domain 2"/>
    <property type="match status" value="1"/>
</dbReference>
<dbReference type="SUPFAM" id="SSF56784">
    <property type="entry name" value="HAD-like"/>
    <property type="match status" value="1"/>
</dbReference>
<dbReference type="InterPro" id="IPR023214">
    <property type="entry name" value="HAD_sf"/>
</dbReference>
<sequence length="221" mass="24412">MTRFNVDVIAFDLDGTLIDSKRDIAESLNLTFNEVGYAPLSMETISSYVGNGIVPLVQQAVVKAGHPEREQEVLALFRSIYWERLLIHTKLYPGVMDTLEAFSKKYGMGVVSNKPERYTKEIVKRLGLEPMFGDQVYGGDSLPVKKPDPTALLKVAEKHGAHPSKLLFVGDGSVDVMAGKNAGAYTVGVTYGFRSVKELEKAGVDRLIDNFDELLQVVEDK</sequence>
<dbReference type="EC" id="3.1.3.18" evidence="1"/>
<dbReference type="NCBIfam" id="TIGR01549">
    <property type="entry name" value="HAD-SF-IA-v1"/>
    <property type="match status" value="1"/>
</dbReference>
<dbReference type="SFLD" id="SFLDG01135">
    <property type="entry name" value="C1.5.6:_HAD__Beta-PGM__Phospha"/>
    <property type="match status" value="1"/>
</dbReference>
<gene>
    <name evidence="1" type="ORF">MNBD_NITROSPINAE01-1951</name>
</gene>
<dbReference type="GO" id="GO:0005829">
    <property type="term" value="C:cytosol"/>
    <property type="evidence" value="ECO:0007669"/>
    <property type="project" value="TreeGrafter"/>
</dbReference>
<dbReference type="NCBIfam" id="TIGR01509">
    <property type="entry name" value="HAD-SF-IA-v3"/>
    <property type="match status" value="1"/>
</dbReference>